<reference evidence="1" key="1">
    <citation type="submission" date="2015-11" db="EMBL/GenBank/DDBJ databases">
        <title>Genomes of Abundant and Widespread Viruses from the Deep Ocean.</title>
        <authorList>
            <person name="Mizuno C.M."/>
            <person name="Ghai R."/>
            <person name="Saghai A."/>
            <person name="Lopez-Garcia P."/>
            <person name="Rodriguez-Valera F."/>
        </authorList>
    </citation>
    <scope>NUCLEOTIDE SEQUENCE</scope>
</reference>
<organism evidence="1">
    <name type="scientific">uncultured Alphaproteobacteria bacterium</name>
    <dbReference type="NCBI Taxonomy" id="91750"/>
    <lineage>
        <taxon>Bacteria</taxon>
        <taxon>Pseudomonadati</taxon>
        <taxon>Pseudomonadota</taxon>
        <taxon>Alphaproteobacteria</taxon>
        <taxon>environmental samples</taxon>
    </lineage>
</organism>
<protein>
    <recommendedName>
        <fullName evidence="2">NERD domain-containing protein</fullName>
    </recommendedName>
</protein>
<dbReference type="EMBL" id="KT997802">
    <property type="protein sequence ID" value="ANO58226.1"/>
    <property type="molecule type" value="Genomic_DNA"/>
</dbReference>
<evidence type="ECO:0000313" key="1">
    <source>
        <dbReference type="EMBL" id="ANO58226.1"/>
    </source>
</evidence>
<accession>A0A1B0Z201</accession>
<proteinExistence type="predicted"/>
<dbReference type="AlphaFoldDB" id="A0A1B0Z201"/>
<name>A0A1B0Z201_9PROT</name>
<evidence type="ECO:0008006" key="2">
    <source>
        <dbReference type="Google" id="ProtNLM"/>
    </source>
</evidence>
<dbReference type="EMBL" id="KT997882">
    <property type="protein sequence ID" value="ANO58409.1"/>
    <property type="molecule type" value="Genomic_DNA"/>
</dbReference>
<sequence>MQELLDDDHLIFQNVQGIGPIDIVRVNIHTGAVEFFDAKSDRDRGHRQRPFTELQKKLGVQQFYVNFHKKTWRLGSKLGKF</sequence>